<protein>
    <recommendedName>
        <fullName evidence="3">DUF5131 family protein</fullName>
    </recommendedName>
</protein>
<proteinExistence type="predicted"/>
<reference evidence="1 2" key="1">
    <citation type="submission" date="2019-01" db="EMBL/GenBank/DDBJ databases">
        <title>PMF-metabolizing Aryl O-demethylase.</title>
        <authorList>
            <person name="Kim M."/>
        </authorList>
    </citation>
    <scope>NUCLEOTIDE SEQUENCE [LARGE SCALE GENOMIC DNA]</scope>
    <source>
        <strain evidence="1 2">PMF1</strain>
    </source>
</reference>
<dbReference type="InterPro" id="IPR011101">
    <property type="entry name" value="DUF5131"/>
</dbReference>
<sequence>MAMWNPWRGCHKYSEGCRYCYIHKGDLRRGVDTGKIIKTDKFYAPAAKNKSGAYKMKSGQVVYLCFSTDFLIEEADAWREECWQMIRERSDLHFIFLTKRIERFRDCILDDWKDGYENVTVGCTVENQDRADYRLSIFRELPIKHKNIICQPLIERVNLEPYLEEVELVVVGGESDKMARPLDYDWVLDIREQCISHEVHFEFRQCGTHFIKDGKTYTLNVRDLCSQAKKANINF</sequence>
<dbReference type="KEGG" id="bpro:PMF13cell1_04034"/>
<dbReference type="AlphaFoldDB" id="A0A4V0Z7Z0"/>
<dbReference type="EMBL" id="CP035945">
    <property type="protein sequence ID" value="QBE98468.1"/>
    <property type="molecule type" value="Genomic_DNA"/>
</dbReference>
<evidence type="ECO:0000313" key="1">
    <source>
        <dbReference type="EMBL" id="QBE98468.1"/>
    </source>
</evidence>
<organism evidence="1 2">
    <name type="scientific">Blautia producta</name>
    <dbReference type="NCBI Taxonomy" id="33035"/>
    <lineage>
        <taxon>Bacteria</taxon>
        <taxon>Bacillati</taxon>
        <taxon>Bacillota</taxon>
        <taxon>Clostridia</taxon>
        <taxon>Lachnospirales</taxon>
        <taxon>Lachnospiraceae</taxon>
        <taxon>Blautia</taxon>
    </lineage>
</organism>
<evidence type="ECO:0008006" key="3">
    <source>
        <dbReference type="Google" id="ProtNLM"/>
    </source>
</evidence>
<dbReference type="RefSeq" id="WP_130183088.1">
    <property type="nucleotide sequence ID" value="NZ_CP035945.1"/>
</dbReference>
<dbReference type="Pfam" id="PF07505">
    <property type="entry name" value="DUF5131"/>
    <property type="match status" value="1"/>
</dbReference>
<dbReference type="Proteomes" id="UP000289794">
    <property type="component" value="Chromosome"/>
</dbReference>
<evidence type="ECO:0000313" key="2">
    <source>
        <dbReference type="Proteomes" id="UP000289794"/>
    </source>
</evidence>
<accession>A0A4V0Z7Z0</accession>
<gene>
    <name evidence="1" type="ORF">PMF13cell1_04034</name>
</gene>
<name>A0A4V0Z7Z0_9FIRM</name>